<evidence type="ECO:0000313" key="2">
    <source>
        <dbReference type="EMBL" id="KAK4137520.1"/>
    </source>
</evidence>
<evidence type="ECO:0000256" key="1">
    <source>
        <dbReference type="SAM" id="MobiDB-lite"/>
    </source>
</evidence>
<evidence type="ECO:0000313" key="3">
    <source>
        <dbReference type="Proteomes" id="UP001304895"/>
    </source>
</evidence>
<feature type="compositionally biased region" description="Low complexity" evidence="1">
    <location>
        <begin position="434"/>
        <end position="447"/>
    </location>
</feature>
<reference evidence="2" key="2">
    <citation type="submission" date="2023-05" db="EMBL/GenBank/DDBJ databases">
        <authorList>
            <consortium name="Lawrence Berkeley National Laboratory"/>
            <person name="Steindorff A."/>
            <person name="Hensen N."/>
            <person name="Bonometti L."/>
            <person name="Westerberg I."/>
            <person name="Brannstrom I.O."/>
            <person name="Guillou S."/>
            <person name="Cros-Aarteil S."/>
            <person name="Calhoun S."/>
            <person name="Haridas S."/>
            <person name="Kuo A."/>
            <person name="Mondo S."/>
            <person name="Pangilinan J."/>
            <person name="Riley R."/>
            <person name="Labutti K."/>
            <person name="Andreopoulos B."/>
            <person name="Lipzen A."/>
            <person name="Chen C."/>
            <person name="Yanf M."/>
            <person name="Daum C."/>
            <person name="Ng V."/>
            <person name="Clum A."/>
            <person name="Ohm R."/>
            <person name="Martin F."/>
            <person name="Silar P."/>
            <person name="Natvig D."/>
            <person name="Lalanne C."/>
            <person name="Gautier V."/>
            <person name="Ament-Velasquez S.L."/>
            <person name="Kruys A."/>
            <person name="Hutchinson M.I."/>
            <person name="Powell A.J."/>
            <person name="Barry K."/>
            <person name="Miller A.N."/>
            <person name="Grigoriev I.V."/>
            <person name="Debuchy R."/>
            <person name="Gladieux P."/>
            <person name="Thoren M.H."/>
            <person name="Johannesson H."/>
        </authorList>
    </citation>
    <scope>NUCLEOTIDE SEQUENCE</scope>
    <source>
        <strain evidence="2">CBS 123565</strain>
    </source>
</reference>
<feature type="region of interest" description="Disordered" evidence="1">
    <location>
        <begin position="341"/>
        <end position="379"/>
    </location>
</feature>
<gene>
    <name evidence="2" type="ORF">BT67DRAFT_371314</name>
</gene>
<protein>
    <submittedName>
        <fullName evidence="2">Uncharacterized protein</fullName>
    </submittedName>
</protein>
<dbReference type="AlphaFoldDB" id="A0AAN6URT0"/>
<dbReference type="EMBL" id="MU853402">
    <property type="protein sequence ID" value="KAK4137520.1"/>
    <property type="molecule type" value="Genomic_DNA"/>
</dbReference>
<feature type="region of interest" description="Disordered" evidence="1">
    <location>
        <begin position="38"/>
        <end position="67"/>
    </location>
</feature>
<keyword evidence="3" id="KW-1185">Reference proteome</keyword>
<dbReference type="Proteomes" id="UP001304895">
    <property type="component" value="Unassembled WGS sequence"/>
</dbReference>
<proteinExistence type="predicted"/>
<organism evidence="2 3">
    <name type="scientific">Trichocladium antarcticum</name>
    <dbReference type="NCBI Taxonomy" id="1450529"/>
    <lineage>
        <taxon>Eukaryota</taxon>
        <taxon>Fungi</taxon>
        <taxon>Dikarya</taxon>
        <taxon>Ascomycota</taxon>
        <taxon>Pezizomycotina</taxon>
        <taxon>Sordariomycetes</taxon>
        <taxon>Sordariomycetidae</taxon>
        <taxon>Sordariales</taxon>
        <taxon>Chaetomiaceae</taxon>
        <taxon>Trichocladium</taxon>
    </lineage>
</organism>
<accession>A0AAN6URT0</accession>
<comment type="caution">
    <text evidence="2">The sequence shown here is derived from an EMBL/GenBank/DDBJ whole genome shotgun (WGS) entry which is preliminary data.</text>
</comment>
<name>A0AAN6URT0_9PEZI</name>
<reference evidence="2" key="1">
    <citation type="journal article" date="2023" name="Mol. Phylogenet. Evol.">
        <title>Genome-scale phylogeny and comparative genomics of the fungal order Sordariales.</title>
        <authorList>
            <person name="Hensen N."/>
            <person name="Bonometti L."/>
            <person name="Westerberg I."/>
            <person name="Brannstrom I.O."/>
            <person name="Guillou S."/>
            <person name="Cros-Aarteil S."/>
            <person name="Calhoun S."/>
            <person name="Haridas S."/>
            <person name="Kuo A."/>
            <person name="Mondo S."/>
            <person name="Pangilinan J."/>
            <person name="Riley R."/>
            <person name="LaButti K."/>
            <person name="Andreopoulos B."/>
            <person name="Lipzen A."/>
            <person name="Chen C."/>
            <person name="Yan M."/>
            <person name="Daum C."/>
            <person name="Ng V."/>
            <person name="Clum A."/>
            <person name="Steindorff A."/>
            <person name="Ohm R.A."/>
            <person name="Martin F."/>
            <person name="Silar P."/>
            <person name="Natvig D.O."/>
            <person name="Lalanne C."/>
            <person name="Gautier V."/>
            <person name="Ament-Velasquez S.L."/>
            <person name="Kruys A."/>
            <person name="Hutchinson M.I."/>
            <person name="Powell A.J."/>
            <person name="Barry K."/>
            <person name="Miller A.N."/>
            <person name="Grigoriev I.V."/>
            <person name="Debuchy R."/>
            <person name="Gladieux P."/>
            <person name="Hiltunen Thoren M."/>
            <person name="Johannesson H."/>
        </authorList>
    </citation>
    <scope>NUCLEOTIDE SEQUENCE</scope>
    <source>
        <strain evidence="2">CBS 123565</strain>
    </source>
</reference>
<sequence length="572" mass="62868">MPCLRGIEVSLTTRPDNEQIPEYPHPEGASARLIAHMHPAKSPSPRATDPSGSPPSPAVHRKEGPTTSVYIPSISGTQFAINYTVNSVPSGPCKFIFFRLYINARPIAAWGIDPNVRPSGKVVKSLWAPRGQYDHQVGFEGRNFVFLPGQERKSVAEDGGLIEIQVFRAKERRARAPTLEEFRFRENYGIAAPSIGLLDRPQDACFYDWHLIDAKDSPFASFRLHYRAWKNLKQLNLIPATELERLHSASPKALRRLVQREIESDLGTKSGDLNGWVAHSKDSDEAVFESSMEEPDVGLGRNAPFYFLNRPPELFPTSSSRFRVPQPSKAMRDGHSEAYLQRPLPERPLPELPTGPLPGLSRRSSVGSTRSATASITPSLLHDLDEESLGPEDIEVGVAQLIHLPPSESSLSLVSSHEPQPMPAAEFSFSDYDNSPQSSNNSLSNSNKMLSPGRYLPTTGSGLEHGLALFNSPEHGVSGSSRSLPGAFYSEQDLALLQNITLTGPEWVDCSPAPARTRERDDAALRSSSSSPGKVGRRSFFSGFRRRRLSGSPRKLAEMVLGREMSTAGNMS</sequence>
<feature type="compositionally biased region" description="Low complexity" evidence="1">
    <location>
        <begin position="410"/>
        <end position="419"/>
    </location>
</feature>
<feature type="region of interest" description="Disordered" evidence="1">
    <location>
        <begin position="10"/>
        <end position="29"/>
    </location>
</feature>
<feature type="region of interest" description="Disordered" evidence="1">
    <location>
        <begin position="512"/>
        <end position="538"/>
    </location>
</feature>
<feature type="compositionally biased region" description="Polar residues" evidence="1">
    <location>
        <begin position="362"/>
        <end position="378"/>
    </location>
</feature>
<feature type="region of interest" description="Disordered" evidence="1">
    <location>
        <begin position="410"/>
        <end position="450"/>
    </location>
</feature>